<dbReference type="Proteomes" id="UP001596524">
    <property type="component" value="Unassembled WGS sequence"/>
</dbReference>
<protein>
    <recommendedName>
        <fullName evidence="4">DUF2970 domain-containing protein</fullName>
    </recommendedName>
</protein>
<feature type="transmembrane region" description="Helical" evidence="1">
    <location>
        <begin position="27"/>
        <end position="48"/>
    </location>
</feature>
<organism evidence="2 3">
    <name type="scientific">Nocardioides astragali</name>
    <dbReference type="NCBI Taxonomy" id="1776736"/>
    <lineage>
        <taxon>Bacteria</taxon>
        <taxon>Bacillati</taxon>
        <taxon>Actinomycetota</taxon>
        <taxon>Actinomycetes</taxon>
        <taxon>Propionibacteriales</taxon>
        <taxon>Nocardioidaceae</taxon>
        <taxon>Nocardioides</taxon>
    </lineage>
</organism>
<keyword evidence="1" id="KW-0472">Membrane</keyword>
<evidence type="ECO:0000256" key="1">
    <source>
        <dbReference type="SAM" id="Phobius"/>
    </source>
</evidence>
<sequence length="54" mass="5277">MLSALTVLAAALSVAAGEHGEPVVHPYAVGGIALGLLVVLLVAVVSFGGGREHS</sequence>
<accession>A0ABW2N2P5</accession>
<reference evidence="3" key="1">
    <citation type="journal article" date="2019" name="Int. J. Syst. Evol. Microbiol.">
        <title>The Global Catalogue of Microorganisms (GCM) 10K type strain sequencing project: providing services to taxonomists for standard genome sequencing and annotation.</title>
        <authorList>
            <consortium name="The Broad Institute Genomics Platform"/>
            <consortium name="The Broad Institute Genome Sequencing Center for Infectious Disease"/>
            <person name="Wu L."/>
            <person name="Ma J."/>
        </authorList>
    </citation>
    <scope>NUCLEOTIDE SEQUENCE [LARGE SCALE GENOMIC DNA]</scope>
    <source>
        <strain evidence="3">FCH27</strain>
    </source>
</reference>
<name>A0ABW2N2P5_9ACTN</name>
<evidence type="ECO:0000313" key="2">
    <source>
        <dbReference type="EMBL" id="MFC7360265.1"/>
    </source>
</evidence>
<evidence type="ECO:0000313" key="3">
    <source>
        <dbReference type="Proteomes" id="UP001596524"/>
    </source>
</evidence>
<gene>
    <name evidence="2" type="ORF">ACFQO6_08265</name>
</gene>
<dbReference type="EMBL" id="JBHTCH010000006">
    <property type="protein sequence ID" value="MFC7360265.1"/>
    <property type="molecule type" value="Genomic_DNA"/>
</dbReference>
<keyword evidence="3" id="KW-1185">Reference proteome</keyword>
<proteinExistence type="predicted"/>
<comment type="caution">
    <text evidence="2">The sequence shown here is derived from an EMBL/GenBank/DDBJ whole genome shotgun (WGS) entry which is preliminary data.</text>
</comment>
<keyword evidence="1" id="KW-1133">Transmembrane helix</keyword>
<keyword evidence="1" id="KW-0812">Transmembrane</keyword>
<dbReference type="RefSeq" id="WP_255891880.1">
    <property type="nucleotide sequence ID" value="NZ_JAFMZM010000005.1"/>
</dbReference>
<evidence type="ECO:0008006" key="4">
    <source>
        <dbReference type="Google" id="ProtNLM"/>
    </source>
</evidence>